<dbReference type="EMBL" id="PDCK01000041">
    <property type="protein sequence ID" value="PRQ44377.1"/>
    <property type="molecule type" value="Genomic_DNA"/>
</dbReference>
<name>A0A2P6RD63_ROSCH</name>
<dbReference type="Proteomes" id="UP000238479">
    <property type="component" value="Chromosome 3"/>
</dbReference>
<comment type="caution">
    <text evidence="1">The sequence shown here is derived from an EMBL/GenBank/DDBJ whole genome shotgun (WGS) entry which is preliminary data.</text>
</comment>
<protein>
    <submittedName>
        <fullName evidence="1">Uncharacterized protein</fullName>
    </submittedName>
</protein>
<gene>
    <name evidence="1" type="ORF">RchiOBHm_Chr3g0478591</name>
</gene>
<dbReference type="Gramene" id="PRQ44377">
    <property type="protein sequence ID" value="PRQ44377"/>
    <property type="gene ID" value="RchiOBHm_Chr3g0478591"/>
</dbReference>
<organism evidence="1 2">
    <name type="scientific">Rosa chinensis</name>
    <name type="common">China rose</name>
    <dbReference type="NCBI Taxonomy" id="74649"/>
    <lineage>
        <taxon>Eukaryota</taxon>
        <taxon>Viridiplantae</taxon>
        <taxon>Streptophyta</taxon>
        <taxon>Embryophyta</taxon>
        <taxon>Tracheophyta</taxon>
        <taxon>Spermatophyta</taxon>
        <taxon>Magnoliopsida</taxon>
        <taxon>eudicotyledons</taxon>
        <taxon>Gunneridae</taxon>
        <taxon>Pentapetalae</taxon>
        <taxon>rosids</taxon>
        <taxon>fabids</taxon>
        <taxon>Rosales</taxon>
        <taxon>Rosaceae</taxon>
        <taxon>Rosoideae</taxon>
        <taxon>Rosoideae incertae sedis</taxon>
        <taxon>Rosa</taxon>
    </lineage>
</organism>
<proteinExistence type="predicted"/>
<accession>A0A2P6RD63</accession>
<keyword evidence="2" id="KW-1185">Reference proteome</keyword>
<evidence type="ECO:0000313" key="1">
    <source>
        <dbReference type="EMBL" id="PRQ44377.1"/>
    </source>
</evidence>
<evidence type="ECO:0000313" key="2">
    <source>
        <dbReference type="Proteomes" id="UP000238479"/>
    </source>
</evidence>
<dbReference type="AlphaFoldDB" id="A0A2P6RD63"/>
<sequence>MQDRLLHHQLRLASLRPETDPNSPNNLRFGSLPISEAGTQGFLSSEPLPIAGVGALSTMSEGAPTGLRAAIRSIMSKPRSRALEDR</sequence>
<reference evidence="1 2" key="1">
    <citation type="journal article" date="2018" name="Nat. Genet.">
        <title>The Rosa genome provides new insights in the design of modern roses.</title>
        <authorList>
            <person name="Bendahmane M."/>
        </authorList>
    </citation>
    <scope>NUCLEOTIDE SEQUENCE [LARGE SCALE GENOMIC DNA]</scope>
    <source>
        <strain evidence="2">cv. Old Blush</strain>
    </source>
</reference>